<dbReference type="RefSeq" id="WP_358478501.1">
    <property type="nucleotide sequence ID" value="NZ_JBEZAE010000054.1"/>
</dbReference>
<feature type="region of interest" description="Disordered" evidence="1">
    <location>
        <begin position="15"/>
        <end position="41"/>
    </location>
</feature>
<evidence type="ECO:0000313" key="2">
    <source>
        <dbReference type="EMBL" id="MEU7075987.1"/>
    </source>
</evidence>
<protein>
    <submittedName>
        <fullName evidence="2">Uncharacterized protein</fullName>
    </submittedName>
</protein>
<evidence type="ECO:0000313" key="3">
    <source>
        <dbReference type="Proteomes" id="UP001551329"/>
    </source>
</evidence>
<organism evidence="2 3">
    <name type="scientific">Streptomyces narbonensis</name>
    <dbReference type="NCBI Taxonomy" id="67333"/>
    <lineage>
        <taxon>Bacteria</taxon>
        <taxon>Bacillati</taxon>
        <taxon>Actinomycetota</taxon>
        <taxon>Actinomycetes</taxon>
        <taxon>Kitasatosporales</taxon>
        <taxon>Streptomycetaceae</taxon>
        <taxon>Streptomyces</taxon>
    </lineage>
</organism>
<proteinExistence type="predicted"/>
<accession>A0ABV3CMH1</accession>
<sequence>MAALLVHVALCGPKDTAPAARLQSEDEAAPETSTADNVATL</sequence>
<keyword evidence="3" id="KW-1185">Reference proteome</keyword>
<gene>
    <name evidence="2" type="ORF">AB0A88_38590</name>
</gene>
<reference evidence="2 3" key="1">
    <citation type="submission" date="2024-06" db="EMBL/GenBank/DDBJ databases">
        <title>The Natural Products Discovery Center: Release of the First 8490 Sequenced Strains for Exploring Actinobacteria Biosynthetic Diversity.</title>
        <authorList>
            <person name="Kalkreuter E."/>
            <person name="Kautsar S.A."/>
            <person name="Yang D."/>
            <person name="Bader C.D."/>
            <person name="Teijaro C.N."/>
            <person name="Fluegel L."/>
            <person name="Davis C.M."/>
            <person name="Simpson J.R."/>
            <person name="Lauterbach L."/>
            <person name="Steele A.D."/>
            <person name="Gui C."/>
            <person name="Meng S."/>
            <person name="Li G."/>
            <person name="Viehrig K."/>
            <person name="Ye F."/>
            <person name="Su P."/>
            <person name="Kiefer A.F."/>
            <person name="Nichols A."/>
            <person name="Cepeda A.J."/>
            <person name="Yan W."/>
            <person name="Fan B."/>
            <person name="Jiang Y."/>
            <person name="Adhikari A."/>
            <person name="Zheng C.-J."/>
            <person name="Schuster L."/>
            <person name="Cowan T.M."/>
            <person name="Smanski M.J."/>
            <person name="Chevrette M.G."/>
            <person name="De Carvalho L.P.S."/>
            <person name="Shen B."/>
        </authorList>
    </citation>
    <scope>NUCLEOTIDE SEQUENCE [LARGE SCALE GENOMIC DNA]</scope>
    <source>
        <strain evidence="2 3">NPDC045974</strain>
    </source>
</reference>
<dbReference type="EMBL" id="JBEZAE010000054">
    <property type="protein sequence ID" value="MEU7075987.1"/>
    <property type="molecule type" value="Genomic_DNA"/>
</dbReference>
<feature type="compositionally biased region" description="Polar residues" evidence="1">
    <location>
        <begin position="31"/>
        <end position="41"/>
    </location>
</feature>
<dbReference type="Proteomes" id="UP001551329">
    <property type="component" value="Unassembled WGS sequence"/>
</dbReference>
<comment type="caution">
    <text evidence="2">The sequence shown here is derived from an EMBL/GenBank/DDBJ whole genome shotgun (WGS) entry which is preliminary data.</text>
</comment>
<evidence type="ECO:0000256" key="1">
    <source>
        <dbReference type="SAM" id="MobiDB-lite"/>
    </source>
</evidence>
<name>A0ABV3CMH1_9ACTN</name>